<dbReference type="Gene3D" id="1.20.1280.50">
    <property type="match status" value="1"/>
</dbReference>
<protein>
    <recommendedName>
        <fullName evidence="2">F-box domain-containing protein</fullName>
    </recommendedName>
</protein>
<feature type="coiled-coil region" evidence="1">
    <location>
        <begin position="42"/>
        <end position="76"/>
    </location>
</feature>
<organism evidence="3 4">
    <name type="scientific">Leucocoprinus birnbaumii</name>
    <dbReference type="NCBI Taxonomy" id="56174"/>
    <lineage>
        <taxon>Eukaryota</taxon>
        <taxon>Fungi</taxon>
        <taxon>Dikarya</taxon>
        <taxon>Basidiomycota</taxon>
        <taxon>Agaricomycotina</taxon>
        <taxon>Agaricomycetes</taxon>
        <taxon>Agaricomycetidae</taxon>
        <taxon>Agaricales</taxon>
        <taxon>Agaricineae</taxon>
        <taxon>Agaricaceae</taxon>
        <taxon>Leucocoprinus</taxon>
    </lineage>
</organism>
<dbReference type="InterPro" id="IPR001810">
    <property type="entry name" value="F-box_dom"/>
</dbReference>
<evidence type="ECO:0000313" key="4">
    <source>
        <dbReference type="Proteomes" id="UP001213000"/>
    </source>
</evidence>
<reference evidence="3" key="1">
    <citation type="submission" date="2022-07" db="EMBL/GenBank/DDBJ databases">
        <title>Genome Sequence of Leucocoprinus birnbaumii.</title>
        <authorList>
            <person name="Buettner E."/>
        </authorList>
    </citation>
    <scope>NUCLEOTIDE SEQUENCE</scope>
    <source>
        <strain evidence="3">VT141</strain>
    </source>
</reference>
<dbReference type="AlphaFoldDB" id="A0AAD5VW55"/>
<dbReference type="Proteomes" id="UP001213000">
    <property type="component" value="Unassembled WGS sequence"/>
</dbReference>
<proteinExistence type="predicted"/>
<keyword evidence="4" id="KW-1185">Reference proteome</keyword>
<accession>A0AAD5VW55</accession>
<evidence type="ECO:0000259" key="2">
    <source>
        <dbReference type="Pfam" id="PF12937"/>
    </source>
</evidence>
<comment type="caution">
    <text evidence="3">The sequence shown here is derived from an EMBL/GenBank/DDBJ whole genome shotgun (WGS) entry which is preliminary data.</text>
</comment>
<dbReference type="Pfam" id="PF12937">
    <property type="entry name" value="F-box-like"/>
    <property type="match status" value="1"/>
</dbReference>
<evidence type="ECO:0000256" key="1">
    <source>
        <dbReference type="SAM" id="Coils"/>
    </source>
</evidence>
<dbReference type="InterPro" id="IPR036047">
    <property type="entry name" value="F-box-like_dom_sf"/>
</dbReference>
<gene>
    <name evidence="3" type="ORF">NP233_g4056</name>
</gene>
<keyword evidence="1" id="KW-0175">Coiled coil</keyword>
<name>A0AAD5VW55_9AGAR</name>
<feature type="domain" description="F-box" evidence="2">
    <location>
        <begin position="78"/>
        <end position="128"/>
    </location>
</feature>
<evidence type="ECO:0000313" key="3">
    <source>
        <dbReference type="EMBL" id="KAJ3570976.1"/>
    </source>
</evidence>
<dbReference type="SUPFAM" id="SSF81383">
    <property type="entry name" value="F-box domain"/>
    <property type="match status" value="1"/>
</dbReference>
<dbReference type="EMBL" id="JANIEX010000208">
    <property type="protein sequence ID" value="KAJ3570976.1"/>
    <property type="molecule type" value="Genomic_DNA"/>
</dbReference>
<sequence>MTEFICCFCPKCGQLSITHTCSTTSNLESPERPDATSNKDEAILLKNESSQLEALTEQLQEELAERCERLNEVQSATAELPSEILSTIFRFACSGGSQVPILALSSVSYRWRRTALELPELWRHLDIRLYGAERPVACANLESLLDLFYQRSNHQLLDIRRLNLQVPGSFWSPYLDSIGPQLTELRLCCGRAADYFEPHDFDSFPWLTQITVLETGGVSTLDAFKLLLKCTSLVKFRYYEPSDYEELYPCAPVTLFNLKRLEWDGVAVNNHWGKVVPRSIRAPFLEQFCWIDRESHDNDSITIAKLYRKLQNILSCASATLLELEIYFPSLRAPETQKLLREVAQLAPNLRALSLAAHTKPTMLDTIADTLQTFRVQPIPASTPFITLERLYYITLPKNWHGIGSRTVLEKFMAEKDQLGELFRKMEQEQQELLGASEFRVVLDCSRLDVEGRSAQGASAGTHNGGGNG</sequence>